<dbReference type="KEGG" id="mlr:MELLADRAFT_67046"/>
<dbReference type="InParanoid" id="F4S1K9"/>
<reference evidence="3" key="1">
    <citation type="journal article" date="2011" name="Proc. Natl. Acad. Sci. U.S.A.">
        <title>Obligate biotrophy features unraveled by the genomic analysis of rust fungi.</title>
        <authorList>
            <person name="Duplessis S."/>
            <person name="Cuomo C.A."/>
            <person name="Lin Y.-C."/>
            <person name="Aerts A."/>
            <person name="Tisserant E."/>
            <person name="Veneault-Fourrey C."/>
            <person name="Joly D.L."/>
            <person name="Hacquard S."/>
            <person name="Amselem J."/>
            <person name="Cantarel B.L."/>
            <person name="Chiu R."/>
            <person name="Coutinho P.M."/>
            <person name="Feau N."/>
            <person name="Field M."/>
            <person name="Frey P."/>
            <person name="Gelhaye E."/>
            <person name="Goldberg J."/>
            <person name="Grabherr M.G."/>
            <person name="Kodira C.D."/>
            <person name="Kohler A."/>
            <person name="Kuees U."/>
            <person name="Lindquist E.A."/>
            <person name="Lucas S.M."/>
            <person name="Mago R."/>
            <person name="Mauceli E."/>
            <person name="Morin E."/>
            <person name="Murat C."/>
            <person name="Pangilinan J.L."/>
            <person name="Park R."/>
            <person name="Pearson M."/>
            <person name="Quesneville H."/>
            <person name="Rouhier N."/>
            <person name="Sakthikumar S."/>
            <person name="Salamov A.A."/>
            <person name="Schmutz J."/>
            <person name="Selles B."/>
            <person name="Shapiro H."/>
            <person name="Tanguay P."/>
            <person name="Tuskan G.A."/>
            <person name="Henrissat B."/>
            <person name="Van de Peer Y."/>
            <person name="Rouze P."/>
            <person name="Ellis J.G."/>
            <person name="Dodds P.N."/>
            <person name="Schein J.E."/>
            <person name="Zhong S."/>
            <person name="Hamelin R.C."/>
            <person name="Grigoriev I.V."/>
            <person name="Szabo L.J."/>
            <person name="Martin F."/>
        </authorList>
    </citation>
    <scope>NUCLEOTIDE SEQUENCE [LARGE SCALE GENOMIC DNA]</scope>
    <source>
        <strain evidence="3">98AG31 / pathotype 3-4-7</strain>
    </source>
</reference>
<feature type="compositionally biased region" description="Basic and acidic residues" evidence="1">
    <location>
        <begin position="21"/>
        <end position="32"/>
    </location>
</feature>
<name>F4S1K9_MELLP</name>
<feature type="region of interest" description="Disordered" evidence="1">
    <location>
        <begin position="264"/>
        <end position="290"/>
    </location>
</feature>
<dbReference type="RefSeq" id="XP_007415244.1">
    <property type="nucleotide sequence ID" value="XM_007415182.1"/>
</dbReference>
<dbReference type="VEuPathDB" id="FungiDB:MELLADRAFT_67046"/>
<evidence type="ECO:0000313" key="3">
    <source>
        <dbReference type="Proteomes" id="UP000001072"/>
    </source>
</evidence>
<feature type="region of interest" description="Disordered" evidence="1">
    <location>
        <begin position="116"/>
        <end position="143"/>
    </location>
</feature>
<dbReference type="HOGENOM" id="CLU_960028_0_0_1"/>
<feature type="compositionally biased region" description="Acidic residues" evidence="1">
    <location>
        <begin position="218"/>
        <end position="227"/>
    </location>
</feature>
<feature type="region of interest" description="Disordered" evidence="1">
    <location>
        <begin position="167"/>
        <end position="232"/>
    </location>
</feature>
<evidence type="ECO:0000256" key="1">
    <source>
        <dbReference type="SAM" id="MobiDB-lite"/>
    </source>
</evidence>
<proteinExistence type="predicted"/>
<dbReference type="EMBL" id="GL883138">
    <property type="protein sequence ID" value="EGG01394.1"/>
    <property type="molecule type" value="Genomic_DNA"/>
</dbReference>
<dbReference type="Proteomes" id="UP000001072">
    <property type="component" value="Unassembled WGS sequence"/>
</dbReference>
<dbReference type="GeneID" id="18930758"/>
<evidence type="ECO:0000313" key="2">
    <source>
        <dbReference type="EMBL" id="EGG01394.1"/>
    </source>
</evidence>
<protein>
    <submittedName>
        <fullName evidence="2">Uncharacterized protein</fullName>
    </submittedName>
</protein>
<organism evidence="3">
    <name type="scientific">Melampsora larici-populina (strain 98AG31 / pathotype 3-4-7)</name>
    <name type="common">Poplar leaf rust fungus</name>
    <dbReference type="NCBI Taxonomy" id="747676"/>
    <lineage>
        <taxon>Eukaryota</taxon>
        <taxon>Fungi</taxon>
        <taxon>Dikarya</taxon>
        <taxon>Basidiomycota</taxon>
        <taxon>Pucciniomycotina</taxon>
        <taxon>Pucciniomycetes</taxon>
        <taxon>Pucciniales</taxon>
        <taxon>Melampsoraceae</taxon>
        <taxon>Melampsora</taxon>
    </lineage>
</organism>
<accession>F4S1K9</accession>
<dbReference type="AlphaFoldDB" id="F4S1K9"/>
<sequence>MNSANENQLEVQQSNRNCSHRSIDLSEFEPKPIHQSTTTNTADDRPIASANATQPQLIIHSSPRTPFTPIKKHSYHSFTPNNTPIKSNNTPIKSYTPVKANNTPIKAYNTPVKSYTPIRQSINPNTPIRQSINPSTPIKSTHTPIRQSINPQLILLQSDSIKPKARLTPEAIPRKKPILPGAPNPIHVNSSHSQPIFSPSYQPSSSSNTRPSLIHYDDEGETDEDDLNPSSGHQNVLVAIRLRYIDQPSRSVWSFSEADAQIWETNSSGPNHDSTFGKSLKPNSISFSKD</sequence>
<feature type="region of interest" description="Disordered" evidence="1">
    <location>
        <begin position="1"/>
        <end position="46"/>
    </location>
</feature>
<gene>
    <name evidence="2" type="ORF">MELLADRAFT_67046</name>
</gene>
<feature type="compositionally biased region" description="Polar residues" evidence="1">
    <location>
        <begin position="1"/>
        <end position="17"/>
    </location>
</feature>
<keyword evidence="3" id="KW-1185">Reference proteome</keyword>
<feature type="compositionally biased region" description="Low complexity" evidence="1">
    <location>
        <begin position="193"/>
        <end position="212"/>
    </location>
</feature>